<evidence type="ECO:0000313" key="3">
    <source>
        <dbReference type="EMBL" id="SUE37968.1"/>
    </source>
</evidence>
<feature type="transmembrane region" description="Helical" evidence="1">
    <location>
        <begin position="39"/>
        <end position="59"/>
    </location>
</feature>
<gene>
    <name evidence="2" type="ORF">APZ41_020835</name>
    <name evidence="3" type="ORF">NCTC13291_00424</name>
</gene>
<sequence length="70" mass="7303">MVRREEILILGLTAGVLGCLTGGTMFGIGLGMVVQGAHIGWLLALPAAPVAGMLGYALARRLATRLEPMR</sequence>
<dbReference type="EMBL" id="LLWF02000148">
    <property type="protein sequence ID" value="ONH81261.1"/>
    <property type="molecule type" value="Genomic_DNA"/>
</dbReference>
<dbReference type="AlphaFoldDB" id="A0A1S8CZA5"/>
<dbReference type="Proteomes" id="UP000054844">
    <property type="component" value="Unassembled WGS sequence"/>
</dbReference>
<keyword evidence="1" id="KW-1133">Transmembrane helix</keyword>
<feature type="transmembrane region" description="Helical" evidence="1">
    <location>
        <begin position="7"/>
        <end position="33"/>
    </location>
</feature>
<reference evidence="2 4" key="1">
    <citation type="submission" date="2016-12" db="EMBL/GenBank/DDBJ databases">
        <title>Draft genome sequence of Roseomonas mucosa strain AU37, isolated from a peripheral intravenous catheter.</title>
        <authorList>
            <person name="Choudhury M.A."/>
            <person name="Sidjabat H.E."/>
            <person name="Wailan A.M."/>
            <person name="Zhang L."/>
            <person name="Marsh N.M."/>
            <person name="Rickard C.M."/>
            <person name="Davies M."/>
            <person name="Mcmillan D.J."/>
        </authorList>
    </citation>
    <scope>NUCLEOTIDE SEQUENCE [LARGE SCALE GENOMIC DNA]</scope>
    <source>
        <strain evidence="2 4">SAVE376</strain>
    </source>
</reference>
<dbReference type="PROSITE" id="PS51257">
    <property type="entry name" value="PROKAR_LIPOPROTEIN"/>
    <property type="match status" value="1"/>
</dbReference>
<dbReference type="Proteomes" id="UP000254919">
    <property type="component" value="Unassembled WGS sequence"/>
</dbReference>
<dbReference type="OrthoDB" id="7285377at2"/>
<keyword evidence="1" id="KW-0812">Transmembrane</keyword>
<reference evidence="3 5" key="2">
    <citation type="submission" date="2018-06" db="EMBL/GenBank/DDBJ databases">
        <authorList>
            <consortium name="Pathogen Informatics"/>
            <person name="Doyle S."/>
        </authorList>
    </citation>
    <scope>NUCLEOTIDE SEQUENCE [LARGE SCALE GENOMIC DNA]</scope>
    <source>
        <strain evidence="3 5">NCTC13291</strain>
    </source>
</reference>
<evidence type="ECO:0000313" key="4">
    <source>
        <dbReference type="Proteomes" id="UP000054844"/>
    </source>
</evidence>
<name>A0A1S8CZA5_9PROT</name>
<evidence type="ECO:0000313" key="2">
    <source>
        <dbReference type="EMBL" id="ONH81261.1"/>
    </source>
</evidence>
<evidence type="ECO:0000313" key="5">
    <source>
        <dbReference type="Proteomes" id="UP000254919"/>
    </source>
</evidence>
<dbReference type="RefSeq" id="WP_019459686.1">
    <property type="nucleotide sequence ID" value="NZ_AP031462.1"/>
</dbReference>
<accession>A0A1S8CZA5</accession>
<organism evidence="2 4">
    <name type="scientific">Roseomonas mucosa</name>
    <dbReference type="NCBI Taxonomy" id="207340"/>
    <lineage>
        <taxon>Bacteria</taxon>
        <taxon>Pseudomonadati</taxon>
        <taxon>Pseudomonadota</taxon>
        <taxon>Alphaproteobacteria</taxon>
        <taxon>Acetobacterales</taxon>
        <taxon>Roseomonadaceae</taxon>
        <taxon>Roseomonas</taxon>
    </lineage>
</organism>
<keyword evidence="1" id="KW-0472">Membrane</keyword>
<proteinExistence type="predicted"/>
<protein>
    <submittedName>
        <fullName evidence="2">Uncharacterized protein</fullName>
    </submittedName>
</protein>
<keyword evidence="4" id="KW-1185">Reference proteome</keyword>
<evidence type="ECO:0000256" key="1">
    <source>
        <dbReference type="SAM" id="Phobius"/>
    </source>
</evidence>
<dbReference type="GeneID" id="99635446"/>
<dbReference type="EMBL" id="UGVN01000001">
    <property type="protein sequence ID" value="SUE37968.1"/>
    <property type="molecule type" value="Genomic_DNA"/>
</dbReference>